<feature type="region of interest" description="Disordered" evidence="7">
    <location>
        <begin position="45"/>
        <end position="102"/>
    </location>
</feature>
<proteinExistence type="predicted"/>
<dbReference type="GO" id="GO:0000978">
    <property type="term" value="F:RNA polymerase II cis-regulatory region sequence-specific DNA binding"/>
    <property type="evidence" value="ECO:0007669"/>
    <property type="project" value="InterPro"/>
</dbReference>
<dbReference type="EMBL" id="NCSJ02000100">
    <property type="protein sequence ID" value="RFU30421.1"/>
    <property type="molecule type" value="Genomic_DNA"/>
</dbReference>
<feature type="non-terminal residue" evidence="8">
    <location>
        <position position="632"/>
    </location>
</feature>
<dbReference type="GO" id="GO:0000785">
    <property type="term" value="C:chromatin"/>
    <property type="evidence" value="ECO:0007669"/>
    <property type="project" value="TreeGrafter"/>
</dbReference>
<comment type="caution">
    <text evidence="8">The sequence shown here is derived from an EMBL/GenBank/DDBJ whole genome shotgun (WGS) entry which is preliminary data.</text>
</comment>
<keyword evidence="2" id="KW-0479">Metal-binding</keyword>
<dbReference type="OrthoDB" id="3557599at2759"/>
<sequence length="632" mass="72206">MPTPSASMDYPLTTRHSDVFDSFTSVNIDWNLDWLFSTKFDEGFQPGQNSESSDRSFGISPNDQTQAHAAGESSPRDSHESYLFEEPSNGNNNLRSSQPQRVVDDPWPMEWHAVPVRISALPTLGGPDQDYHGGLTHFPTSPITESTISFLKDSLSLHLARSPWKPVSLSGFPGTEKINRCIDMYFKHFDWILPVVHRPTFDPAKEPVAESDAPYVRTEPYVTAQLLQASHGYASGSKRLFDLSESWRSSLVHNARCMGLFRYRQSTVVVSASLEERWHAWIADERFRRIGWAIYGCDSSASYLFNTRPYISVSDICMDLQSSTEHWEAETPQAWASLHPWSENGPRNLHFKTLIRSVFGGDEVASQSMTDDHHRVPIILTIIRMLWSCKETEANPLSDLLDDRARNERNRKYLLEVLDRFIHLPTDSPAIYTRLSRMDAVHRVMNIHIAHLIGAGNMMDWLYSLLRGGPDVENTRVRMKRWATQDPVRVREVAYRSSQILSLIRQYPYNLPQEPFDAFHAGTTLWCIAELLPQSNRSQDVCNAEAHQTVCRLDHLGNNNDPETVAIRAWIQDGGQRIISLYGVPDLCCEDGRRRILDHTSTILRRNRVWGIAQNFLEVISSLQQEDDEIIQ</sequence>
<dbReference type="PANTHER" id="PTHR40626">
    <property type="entry name" value="MIP31509P"/>
    <property type="match status" value="1"/>
</dbReference>
<keyword evidence="9" id="KW-1185">Reference proteome</keyword>
<gene>
    <name evidence="8" type="ORF">B7463_g5902</name>
</gene>
<dbReference type="InterPro" id="IPR051059">
    <property type="entry name" value="VerF-like"/>
</dbReference>
<keyword evidence="6" id="KW-0539">Nucleus</keyword>
<evidence type="ECO:0000256" key="3">
    <source>
        <dbReference type="ARBA" id="ARBA00022737"/>
    </source>
</evidence>
<dbReference type="GO" id="GO:0008270">
    <property type="term" value="F:zinc ion binding"/>
    <property type="evidence" value="ECO:0007669"/>
    <property type="project" value="UniProtKB-KW"/>
</dbReference>
<feature type="non-terminal residue" evidence="8">
    <location>
        <position position="1"/>
    </location>
</feature>
<feature type="compositionally biased region" description="Polar residues" evidence="7">
    <location>
        <begin position="88"/>
        <end position="100"/>
    </location>
</feature>
<evidence type="ECO:0000256" key="7">
    <source>
        <dbReference type="SAM" id="MobiDB-lite"/>
    </source>
</evidence>
<dbReference type="OMA" id="CKETEAN"/>
<dbReference type="GO" id="GO:0000981">
    <property type="term" value="F:DNA-binding transcription factor activity, RNA polymerase II-specific"/>
    <property type="evidence" value="ECO:0007669"/>
    <property type="project" value="InterPro"/>
</dbReference>
<evidence type="ECO:0000256" key="2">
    <source>
        <dbReference type="ARBA" id="ARBA00022723"/>
    </source>
</evidence>
<reference evidence="8 9" key="1">
    <citation type="submission" date="2018-05" db="EMBL/GenBank/DDBJ databases">
        <title>Draft genome sequence of Scytalidium lignicola DSM 105466, a ubiquitous saprotrophic fungus.</title>
        <authorList>
            <person name="Buettner E."/>
            <person name="Gebauer A.M."/>
            <person name="Hofrichter M."/>
            <person name="Liers C."/>
            <person name="Kellner H."/>
        </authorList>
    </citation>
    <scope>NUCLEOTIDE SEQUENCE [LARGE SCALE GENOMIC DNA]</scope>
    <source>
        <strain evidence="8 9">DSM 105466</strain>
    </source>
</reference>
<dbReference type="CDD" id="cd12148">
    <property type="entry name" value="fungal_TF_MHR"/>
    <property type="match status" value="1"/>
</dbReference>
<dbReference type="STRING" id="5539.A0A3E2HB95"/>
<dbReference type="PANTHER" id="PTHR40626:SF11">
    <property type="entry name" value="ZINC FINGER PROTEIN YPR022C"/>
    <property type="match status" value="1"/>
</dbReference>
<keyword evidence="5" id="KW-0862">Zinc</keyword>
<comment type="subcellular location">
    <subcellularLocation>
        <location evidence="1">Nucleus</location>
    </subcellularLocation>
</comment>
<evidence type="ECO:0000256" key="4">
    <source>
        <dbReference type="ARBA" id="ARBA00022771"/>
    </source>
</evidence>
<organism evidence="8 9">
    <name type="scientific">Scytalidium lignicola</name>
    <name type="common">Hyphomycete</name>
    <dbReference type="NCBI Taxonomy" id="5539"/>
    <lineage>
        <taxon>Eukaryota</taxon>
        <taxon>Fungi</taxon>
        <taxon>Dikarya</taxon>
        <taxon>Ascomycota</taxon>
        <taxon>Pezizomycotina</taxon>
        <taxon>Leotiomycetes</taxon>
        <taxon>Leotiomycetes incertae sedis</taxon>
        <taxon>Scytalidium</taxon>
    </lineage>
</organism>
<dbReference type="GO" id="GO:0005634">
    <property type="term" value="C:nucleus"/>
    <property type="evidence" value="ECO:0007669"/>
    <property type="project" value="UniProtKB-SubCell"/>
</dbReference>
<evidence type="ECO:0000313" key="8">
    <source>
        <dbReference type="EMBL" id="RFU30421.1"/>
    </source>
</evidence>
<name>A0A3E2HB95_SCYLI</name>
<evidence type="ECO:0000256" key="5">
    <source>
        <dbReference type="ARBA" id="ARBA00022833"/>
    </source>
</evidence>
<evidence type="ECO:0000256" key="6">
    <source>
        <dbReference type="ARBA" id="ARBA00023242"/>
    </source>
</evidence>
<dbReference type="AlphaFoldDB" id="A0A3E2HB95"/>
<accession>A0A3E2HB95</accession>
<evidence type="ECO:0008006" key="10">
    <source>
        <dbReference type="Google" id="ProtNLM"/>
    </source>
</evidence>
<keyword evidence="3" id="KW-0677">Repeat</keyword>
<protein>
    <recommendedName>
        <fullName evidence="10">Transcription factor domain-containing protein</fullName>
    </recommendedName>
</protein>
<evidence type="ECO:0000313" key="9">
    <source>
        <dbReference type="Proteomes" id="UP000258309"/>
    </source>
</evidence>
<evidence type="ECO:0000256" key="1">
    <source>
        <dbReference type="ARBA" id="ARBA00004123"/>
    </source>
</evidence>
<keyword evidence="4" id="KW-0863">Zinc-finger</keyword>
<dbReference type="Proteomes" id="UP000258309">
    <property type="component" value="Unassembled WGS sequence"/>
</dbReference>